<dbReference type="SUPFAM" id="SSF48371">
    <property type="entry name" value="ARM repeat"/>
    <property type="match status" value="1"/>
</dbReference>
<comment type="subcellular location">
    <subcellularLocation>
        <location evidence="2">Cytoplasm</location>
    </subcellularLocation>
    <subcellularLocation>
        <location evidence="1">Nucleus</location>
    </subcellularLocation>
</comment>
<dbReference type="AlphaFoldDB" id="A0AAW1W6T8"/>
<keyword evidence="4" id="KW-0963">Cytoplasm</keyword>
<dbReference type="GO" id="GO:0005737">
    <property type="term" value="C:cytoplasm"/>
    <property type="evidence" value="ECO:0007669"/>
    <property type="project" value="UniProtKB-SubCell"/>
</dbReference>
<evidence type="ECO:0000256" key="3">
    <source>
        <dbReference type="ARBA" id="ARBA00022448"/>
    </source>
</evidence>
<keyword evidence="11" id="KW-1185">Reference proteome</keyword>
<comment type="caution">
    <text evidence="10">The sequence shown here is derived from an EMBL/GenBank/DDBJ whole genome shotgun (WGS) entry which is preliminary data.</text>
</comment>
<dbReference type="InterPro" id="IPR016024">
    <property type="entry name" value="ARM-type_fold"/>
</dbReference>
<gene>
    <name evidence="10" type="ORF">M0R45_028145</name>
</gene>
<dbReference type="GO" id="GO:0006606">
    <property type="term" value="P:protein import into nucleus"/>
    <property type="evidence" value="ECO:0007669"/>
    <property type="project" value="InterPro"/>
</dbReference>
<evidence type="ECO:0000313" key="10">
    <source>
        <dbReference type="EMBL" id="KAK9919556.1"/>
    </source>
</evidence>
<dbReference type="InterPro" id="IPR040122">
    <property type="entry name" value="Importin_beta"/>
</dbReference>
<dbReference type="InterPro" id="IPR029071">
    <property type="entry name" value="Ubiquitin-like_domsf"/>
</dbReference>
<organism evidence="10 11">
    <name type="scientific">Rubus argutus</name>
    <name type="common">Southern blackberry</name>
    <dbReference type="NCBI Taxonomy" id="59490"/>
    <lineage>
        <taxon>Eukaryota</taxon>
        <taxon>Viridiplantae</taxon>
        <taxon>Streptophyta</taxon>
        <taxon>Embryophyta</taxon>
        <taxon>Tracheophyta</taxon>
        <taxon>Spermatophyta</taxon>
        <taxon>Magnoliopsida</taxon>
        <taxon>eudicotyledons</taxon>
        <taxon>Gunneridae</taxon>
        <taxon>Pentapetalae</taxon>
        <taxon>rosids</taxon>
        <taxon>fabids</taxon>
        <taxon>Rosales</taxon>
        <taxon>Rosaceae</taxon>
        <taxon>Rosoideae</taxon>
        <taxon>Rosoideae incertae sedis</taxon>
        <taxon>Rubus</taxon>
    </lineage>
</organism>
<feature type="region of interest" description="Disordered" evidence="8">
    <location>
        <begin position="591"/>
        <end position="613"/>
    </location>
</feature>
<dbReference type="PANTHER" id="PTHR10527">
    <property type="entry name" value="IMPORTIN BETA"/>
    <property type="match status" value="1"/>
</dbReference>
<keyword evidence="5" id="KW-0677">Repeat</keyword>
<dbReference type="Proteomes" id="UP001457282">
    <property type="component" value="Unassembled WGS sequence"/>
</dbReference>
<evidence type="ECO:0000256" key="4">
    <source>
        <dbReference type="ARBA" id="ARBA00022490"/>
    </source>
</evidence>
<evidence type="ECO:0000313" key="11">
    <source>
        <dbReference type="Proteomes" id="UP001457282"/>
    </source>
</evidence>
<dbReference type="InterPro" id="IPR011989">
    <property type="entry name" value="ARM-like"/>
</dbReference>
<evidence type="ECO:0000256" key="8">
    <source>
        <dbReference type="SAM" id="MobiDB-lite"/>
    </source>
</evidence>
<dbReference type="Pfam" id="PF25780">
    <property type="entry name" value="TPR_IPO5"/>
    <property type="match status" value="1"/>
</dbReference>
<reference evidence="10 11" key="1">
    <citation type="journal article" date="2023" name="G3 (Bethesda)">
        <title>A chromosome-length genome assembly and annotation of blackberry (Rubus argutus, cv. 'Hillquist').</title>
        <authorList>
            <person name="Bruna T."/>
            <person name="Aryal R."/>
            <person name="Dudchenko O."/>
            <person name="Sargent D.J."/>
            <person name="Mead D."/>
            <person name="Buti M."/>
            <person name="Cavallini A."/>
            <person name="Hytonen T."/>
            <person name="Andres J."/>
            <person name="Pham M."/>
            <person name="Weisz D."/>
            <person name="Mascagni F."/>
            <person name="Usai G."/>
            <person name="Natali L."/>
            <person name="Bassil N."/>
            <person name="Fernandez G.E."/>
            <person name="Lomsadze A."/>
            <person name="Armour M."/>
            <person name="Olukolu B."/>
            <person name="Poorten T."/>
            <person name="Britton C."/>
            <person name="Davik J."/>
            <person name="Ashrafi H."/>
            <person name="Aiden E.L."/>
            <person name="Borodovsky M."/>
            <person name="Worthington M."/>
        </authorList>
    </citation>
    <scope>NUCLEOTIDE SEQUENCE [LARGE SCALE GENOMIC DNA]</scope>
    <source>
        <strain evidence="10">PI 553951</strain>
    </source>
</reference>
<keyword evidence="3" id="KW-0813">Transport</keyword>
<evidence type="ECO:0000256" key="5">
    <source>
        <dbReference type="ARBA" id="ARBA00022737"/>
    </source>
</evidence>
<name>A0AAW1W6T8_RUBAR</name>
<accession>A0AAW1W6T8</accession>
<evidence type="ECO:0000256" key="7">
    <source>
        <dbReference type="ARBA" id="ARBA00023242"/>
    </source>
</evidence>
<dbReference type="InterPro" id="IPR057672">
    <property type="entry name" value="TPR_IPO4/5"/>
</dbReference>
<keyword evidence="6" id="KW-0653">Protein transport</keyword>
<proteinExistence type="predicted"/>
<dbReference type="Gene3D" id="3.10.20.90">
    <property type="entry name" value="Phosphatidylinositol 3-kinase Catalytic Subunit, Chain A, domain 1"/>
    <property type="match status" value="1"/>
</dbReference>
<dbReference type="Gene3D" id="1.25.10.10">
    <property type="entry name" value="Leucine-rich Repeat Variant"/>
    <property type="match status" value="1"/>
</dbReference>
<feature type="compositionally biased region" description="Basic and acidic residues" evidence="8">
    <location>
        <begin position="591"/>
        <end position="610"/>
    </location>
</feature>
<feature type="domain" description="IPO4/5-like TPR repeats" evidence="9">
    <location>
        <begin position="291"/>
        <end position="419"/>
    </location>
</feature>
<evidence type="ECO:0000256" key="2">
    <source>
        <dbReference type="ARBA" id="ARBA00004496"/>
    </source>
</evidence>
<evidence type="ECO:0000256" key="1">
    <source>
        <dbReference type="ARBA" id="ARBA00004123"/>
    </source>
</evidence>
<protein>
    <recommendedName>
        <fullName evidence="9">IPO4/5-like TPR repeats domain-containing protein</fullName>
    </recommendedName>
</protein>
<dbReference type="SUPFAM" id="SSF54236">
    <property type="entry name" value="Ubiquitin-like"/>
    <property type="match status" value="1"/>
</dbReference>
<evidence type="ECO:0000256" key="6">
    <source>
        <dbReference type="ARBA" id="ARBA00022927"/>
    </source>
</evidence>
<evidence type="ECO:0000259" key="9">
    <source>
        <dbReference type="Pfam" id="PF25780"/>
    </source>
</evidence>
<keyword evidence="7" id="KW-0539">Nucleus</keyword>
<sequence length="636" mass="71078">MVASLIQVHHNNSDFDIDYDVGNDLEGLKNNLFSLTSIPPDGQKIMGVDDNRIISDDSDLAATFGKFLLVSTRNKQQQPSAGNDELLESDAELARSSQEEEEELFLKQHTILALNGELEEKVWVQLTHLIHLTHLTHLTQAPVVIPVKEIKEKALAHLAKEGNLKPSTKQLQQVCLHQLLLWLKLSIDMVKGITKVPEKALKVDGLGLEHENKLQKFQKQDRRTYIHCLTKVLFGVHFSNGIRELAGLLLRNEVKNADDLVEELFGVHLMNWIKNKLLTIISDSIYFVPRSTFQVISELARNMLECWPQLTALIKDSLSDEQPLTPAVLETFGYITEKIRPEGLQGSDSVRKIFKVLVRGMNLKSKDSVRLAATKAMCYALSFAETTFLEDMEAILASILEAVRSSDPNIKQAASECLIVLPSRFYCNLGLSPPHLMNIGKVSAIAVREGTKDDAFQAIQFLSSICEVEIDKLKKINSGGSYQCYYLIRGSLNTLIPLLLPLLYIGEIELLDEKAIEFDRSLRLCVGYIAQAVGEHVASFTEAVKLFIDNRTAGYKYLAKVIAITVDVFGSDIFGEEEVSEENKMLDLTEGGKEGKAANEMERREGSQKPHKERGLHRLYASVSGVLGETILILLL</sequence>
<dbReference type="EMBL" id="JBEDUW010000006">
    <property type="protein sequence ID" value="KAK9919556.1"/>
    <property type="molecule type" value="Genomic_DNA"/>
</dbReference>